<comment type="caution">
    <text evidence="4">The sequence shown here is derived from an EMBL/GenBank/DDBJ whole genome shotgun (WGS) entry which is preliminary data.</text>
</comment>
<keyword evidence="3" id="KW-1133">Transmembrane helix</keyword>
<protein>
    <submittedName>
        <fullName evidence="4">Uncharacterized protein</fullName>
    </submittedName>
</protein>
<dbReference type="Proteomes" id="UP001557470">
    <property type="component" value="Unassembled WGS sequence"/>
</dbReference>
<dbReference type="InterPro" id="IPR008405">
    <property type="entry name" value="ApoL"/>
</dbReference>
<comment type="similarity">
    <text evidence="1">Belongs to the apolipoprotein L family.</text>
</comment>
<dbReference type="EMBL" id="JAGEUA010000002">
    <property type="protein sequence ID" value="KAL1005641.1"/>
    <property type="molecule type" value="Genomic_DNA"/>
</dbReference>
<keyword evidence="3" id="KW-0812">Transmembrane</keyword>
<reference evidence="4 5" key="1">
    <citation type="submission" date="2024-06" db="EMBL/GenBank/DDBJ databases">
        <authorList>
            <person name="Pan Q."/>
            <person name="Wen M."/>
            <person name="Jouanno E."/>
            <person name="Zahm M."/>
            <person name="Klopp C."/>
            <person name="Cabau C."/>
            <person name="Louis A."/>
            <person name="Berthelot C."/>
            <person name="Parey E."/>
            <person name="Roest Crollius H."/>
            <person name="Montfort J."/>
            <person name="Robinson-Rechavi M."/>
            <person name="Bouchez O."/>
            <person name="Lampietro C."/>
            <person name="Lopez Roques C."/>
            <person name="Donnadieu C."/>
            <person name="Postlethwait J."/>
            <person name="Bobe J."/>
            <person name="Verreycken H."/>
            <person name="Guiguen Y."/>
        </authorList>
    </citation>
    <scope>NUCLEOTIDE SEQUENCE [LARGE SCALE GENOMIC DNA]</scope>
    <source>
        <strain evidence="4">Up_M1</strain>
        <tissue evidence="4">Testis</tissue>
    </source>
</reference>
<feature type="compositionally biased region" description="Polar residues" evidence="2">
    <location>
        <begin position="29"/>
        <end position="40"/>
    </location>
</feature>
<feature type="compositionally biased region" description="Pro residues" evidence="2">
    <location>
        <begin position="51"/>
        <end position="60"/>
    </location>
</feature>
<evidence type="ECO:0000256" key="3">
    <source>
        <dbReference type="SAM" id="Phobius"/>
    </source>
</evidence>
<evidence type="ECO:0000256" key="1">
    <source>
        <dbReference type="ARBA" id="ARBA00010090"/>
    </source>
</evidence>
<feature type="transmembrane region" description="Helical" evidence="3">
    <location>
        <begin position="203"/>
        <end position="226"/>
    </location>
</feature>
<dbReference type="Gene3D" id="1.20.1170.10">
    <property type="match status" value="1"/>
</dbReference>
<gene>
    <name evidence="4" type="ORF">UPYG_G00061710</name>
</gene>
<keyword evidence="3" id="KW-0472">Membrane</keyword>
<evidence type="ECO:0000313" key="5">
    <source>
        <dbReference type="Proteomes" id="UP001557470"/>
    </source>
</evidence>
<dbReference type="PANTHER" id="PTHR14096">
    <property type="entry name" value="APOLIPOPROTEIN L"/>
    <property type="match status" value="1"/>
</dbReference>
<sequence>MGHPLHALSVFEMDDSNTPIYEEVLAAQETPSSTAHQQMPLSDKCSRKSPPSVPFRPPPSAKDTLPLAVQERTKVHSVSSVDEEEQDSNIIKDEDQLIIWWRKFQNESWENISNEHAMKEEKQFTVKAERVLNAVQLYNLLLNTHGETMKNQITELNDIADNLDKVSKGTKIAGITGGATGAVGGVAAVAGVVLAPLTFGASLALTALGVGVAAAGGVTGASAAIANKVSRTIDRKKIELILQDFQAHMDDIEACLRFIVMGIEHLRKHNLSTLQGVNTTTLRVAKVADVTNFVSISAMKAGSKLSGSLQGFALGMDMYLTKKKDGRKQVKKELKSEFARKLRQLAQQLYEGLKELFKVKENLVENDIIFNKAK</sequence>
<proteinExistence type="inferred from homology"/>
<evidence type="ECO:0000313" key="4">
    <source>
        <dbReference type="EMBL" id="KAL1005641.1"/>
    </source>
</evidence>
<dbReference type="PANTHER" id="PTHR14096:SF59">
    <property type="entry name" value="APOLIPOPROTEIN L, 1 ISOFORM X1"/>
    <property type="match status" value="1"/>
</dbReference>
<evidence type="ECO:0000256" key="2">
    <source>
        <dbReference type="SAM" id="MobiDB-lite"/>
    </source>
</evidence>
<accession>A0ABD0X9I0</accession>
<name>A0ABD0X9I0_UMBPY</name>
<feature type="transmembrane region" description="Helical" evidence="3">
    <location>
        <begin position="172"/>
        <end position="197"/>
    </location>
</feature>
<feature type="region of interest" description="Disordered" evidence="2">
    <location>
        <begin position="28"/>
        <end position="63"/>
    </location>
</feature>
<organism evidence="4 5">
    <name type="scientific">Umbra pygmaea</name>
    <name type="common">Eastern mudminnow</name>
    <dbReference type="NCBI Taxonomy" id="75934"/>
    <lineage>
        <taxon>Eukaryota</taxon>
        <taxon>Metazoa</taxon>
        <taxon>Chordata</taxon>
        <taxon>Craniata</taxon>
        <taxon>Vertebrata</taxon>
        <taxon>Euteleostomi</taxon>
        <taxon>Actinopterygii</taxon>
        <taxon>Neopterygii</taxon>
        <taxon>Teleostei</taxon>
        <taxon>Protacanthopterygii</taxon>
        <taxon>Esociformes</taxon>
        <taxon>Umbridae</taxon>
        <taxon>Umbra</taxon>
    </lineage>
</organism>
<dbReference type="Pfam" id="PF05461">
    <property type="entry name" value="ApoL"/>
    <property type="match status" value="1"/>
</dbReference>
<keyword evidence="5" id="KW-1185">Reference proteome</keyword>
<dbReference type="AlphaFoldDB" id="A0ABD0X9I0"/>